<protein>
    <submittedName>
        <fullName evidence="2">DUF2214 family protein</fullName>
    </submittedName>
</protein>
<dbReference type="RefSeq" id="WP_286486370.1">
    <property type="nucleotide sequence ID" value="NZ_JACALR010000005.1"/>
</dbReference>
<dbReference type="AlphaFoldDB" id="A0AAW7DK31"/>
<feature type="transmembrane region" description="Helical" evidence="1">
    <location>
        <begin position="42"/>
        <end position="67"/>
    </location>
</feature>
<dbReference type="Proteomes" id="UP001173578">
    <property type="component" value="Unassembled WGS sequence"/>
</dbReference>
<keyword evidence="1" id="KW-0472">Membrane</keyword>
<accession>A0AAW7DK31</accession>
<evidence type="ECO:0000256" key="1">
    <source>
        <dbReference type="SAM" id="Phobius"/>
    </source>
</evidence>
<keyword evidence="1" id="KW-1133">Transmembrane helix</keyword>
<sequence length="247" mass="28874">MKIKYFEYIVIYLPVFLVCVLIGIVGRLVLLGKGADEYTANVFFWICVGFGILMFAILSLFLNELVVNILNRFFKNKKTELPESQISNKNLEKISEQQDTIINPELSEYKIPDRNIKQIREQQQSLIANNNQVKIDIAIHYTRKEFAFYTTDEDLKLLCDYVIMYAEKLDFDNIKPITVKDLSNLDLYHFGWNLWNHFKPIKQEEISKLLKKVFLALEDIELDSIKSHLKDDPKKGIIKITEDLSSV</sequence>
<keyword evidence="1" id="KW-0812">Transmembrane</keyword>
<organism evidence="2 3">
    <name type="scientific">Empedobacter falsenii</name>
    <dbReference type="NCBI Taxonomy" id="343874"/>
    <lineage>
        <taxon>Bacteria</taxon>
        <taxon>Pseudomonadati</taxon>
        <taxon>Bacteroidota</taxon>
        <taxon>Flavobacteriia</taxon>
        <taxon>Flavobacteriales</taxon>
        <taxon>Weeksellaceae</taxon>
        <taxon>Empedobacter</taxon>
    </lineage>
</organism>
<evidence type="ECO:0000313" key="2">
    <source>
        <dbReference type="EMBL" id="MDM1551841.1"/>
    </source>
</evidence>
<reference evidence="2" key="1">
    <citation type="submission" date="2020-06" db="EMBL/GenBank/DDBJ databases">
        <authorList>
            <person name="Dong N."/>
        </authorList>
    </citation>
    <scope>NUCLEOTIDE SEQUENCE</scope>
    <source>
        <strain evidence="2">210</strain>
    </source>
</reference>
<name>A0AAW7DK31_9FLAO</name>
<dbReference type="EMBL" id="JACALR010000005">
    <property type="protein sequence ID" value="MDM1551841.1"/>
    <property type="molecule type" value="Genomic_DNA"/>
</dbReference>
<proteinExistence type="predicted"/>
<reference evidence="2" key="2">
    <citation type="journal article" date="2022" name="Sci. Total Environ.">
        <title>Prevalence, transmission, and molecular epidemiology of tet(X)-positive bacteria among humans, animals, and environmental niches in China: An epidemiological, and genomic-based study.</title>
        <authorList>
            <person name="Dong N."/>
            <person name="Zeng Y."/>
            <person name="Cai C."/>
            <person name="Sun C."/>
            <person name="Lu J."/>
            <person name="Liu C."/>
            <person name="Zhou H."/>
            <person name="Sun Q."/>
            <person name="Shu L."/>
            <person name="Wang H."/>
            <person name="Wang Y."/>
            <person name="Wang S."/>
            <person name="Wu C."/>
            <person name="Chan E.W."/>
            <person name="Chen G."/>
            <person name="Shen Z."/>
            <person name="Chen S."/>
            <person name="Zhang R."/>
        </authorList>
    </citation>
    <scope>NUCLEOTIDE SEQUENCE</scope>
    <source>
        <strain evidence="2">210</strain>
    </source>
</reference>
<gene>
    <name evidence="2" type="ORF">HX095_11510</name>
</gene>
<comment type="caution">
    <text evidence="2">The sequence shown here is derived from an EMBL/GenBank/DDBJ whole genome shotgun (WGS) entry which is preliminary data.</text>
</comment>
<evidence type="ECO:0000313" key="3">
    <source>
        <dbReference type="Proteomes" id="UP001173578"/>
    </source>
</evidence>
<feature type="transmembrane region" description="Helical" evidence="1">
    <location>
        <begin position="9"/>
        <end position="30"/>
    </location>
</feature>